<dbReference type="PRINTS" id="PR00502">
    <property type="entry name" value="NUDIXFAMILY"/>
</dbReference>
<dbReference type="Gene3D" id="3.90.79.10">
    <property type="entry name" value="Nucleoside Triphosphate Pyrophosphohydrolase"/>
    <property type="match status" value="1"/>
</dbReference>
<evidence type="ECO:0000256" key="1">
    <source>
        <dbReference type="ARBA" id="ARBA00001946"/>
    </source>
</evidence>
<proteinExistence type="inferred from homology"/>
<dbReference type="InterPro" id="IPR015797">
    <property type="entry name" value="NUDIX_hydrolase-like_dom_sf"/>
</dbReference>
<feature type="compositionally biased region" description="Low complexity" evidence="6">
    <location>
        <begin position="29"/>
        <end position="40"/>
    </location>
</feature>
<dbReference type="InterPro" id="IPR020084">
    <property type="entry name" value="NUDIX_hydrolase_CS"/>
</dbReference>
<evidence type="ECO:0000259" key="7">
    <source>
        <dbReference type="PROSITE" id="PS51462"/>
    </source>
</evidence>
<dbReference type="InterPro" id="IPR000086">
    <property type="entry name" value="NUDIX_hydrolase_dom"/>
</dbReference>
<evidence type="ECO:0000313" key="8">
    <source>
        <dbReference type="EMBL" id="TQS44310.1"/>
    </source>
</evidence>
<dbReference type="EMBL" id="VIRS01000009">
    <property type="protein sequence ID" value="TQS44310.1"/>
    <property type="molecule type" value="Genomic_DNA"/>
</dbReference>
<evidence type="ECO:0000256" key="6">
    <source>
        <dbReference type="SAM" id="MobiDB-lite"/>
    </source>
</evidence>
<dbReference type="AlphaFoldDB" id="A0A545ASK0"/>
<comment type="similarity">
    <text evidence="2 5">Belongs to the Nudix hydrolase family.</text>
</comment>
<accession>A0A545ASK0</accession>
<comment type="caution">
    <text evidence="8">The sequence shown here is derived from an EMBL/GenBank/DDBJ whole genome shotgun (WGS) entry which is preliminary data.</text>
</comment>
<reference evidence="8 9" key="1">
    <citation type="submission" date="2019-07" db="EMBL/GenBank/DDBJ databases">
        <title>Cryptosporangium phraense sp. nov., isolated from plant litter.</title>
        <authorList>
            <person name="Suriyachadkun C."/>
        </authorList>
    </citation>
    <scope>NUCLEOTIDE SEQUENCE [LARGE SCALE GENOMIC DNA]</scope>
    <source>
        <strain evidence="8 9">A-T 5661</strain>
    </source>
</reference>
<gene>
    <name evidence="8" type="ORF">FL583_15370</name>
</gene>
<dbReference type="Pfam" id="PF00293">
    <property type="entry name" value="NUDIX"/>
    <property type="match status" value="1"/>
</dbReference>
<evidence type="ECO:0000313" key="9">
    <source>
        <dbReference type="Proteomes" id="UP000317982"/>
    </source>
</evidence>
<feature type="region of interest" description="Disordered" evidence="6">
    <location>
        <begin position="1"/>
        <end position="40"/>
    </location>
</feature>
<organism evidence="8 9">
    <name type="scientific">Cryptosporangium phraense</name>
    <dbReference type="NCBI Taxonomy" id="2593070"/>
    <lineage>
        <taxon>Bacteria</taxon>
        <taxon>Bacillati</taxon>
        <taxon>Actinomycetota</taxon>
        <taxon>Actinomycetes</taxon>
        <taxon>Cryptosporangiales</taxon>
        <taxon>Cryptosporangiaceae</taxon>
        <taxon>Cryptosporangium</taxon>
    </lineage>
</organism>
<keyword evidence="9" id="KW-1185">Reference proteome</keyword>
<name>A0A545ASK0_9ACTN</name>
<dbReference type="SUPFAM" id="SSF55811">
    <property type="entry name" value="Nudix"/>
    <property type="match status" value="1"/>
</dbReference>
<evidence type="ECO:0000256" key="3">
    <source>
        <dbReference type="ARBA" id="ARBA00022801"/>
    </source>
</evidence>
<keyword evidence="3 5" id="KW-0378">Hydrolase</keyword>
<evidence type="ECO:0000256" key="5">
    <source>
        <dbReference type="RuleBase" id="RU003476"/>
    </source>
</evidence>
<dbReference type="PROSITE" id="PS00893">
    <property type="entry name" value="NUDIX_BOX"/>
    <property type="match status" value="1"/>
</dbReference>
<dbReference type="PANTHER" id="PTHR43046:SF12">
    <property type="entry name" value="GDP-MANNOSE MANNOSYL HYDROLASE"/>
    <property type="match status" value="1"/>
</dbReference>
<protein>
    <submittedName>
        <fullName evidence="8">NUDIX domain-containing protein</fullName>
    </submittedName>
</protein>
<dbReference type="GO" id="GO:0016787">
    <property type="term" value="F:hydrolase activity"/>
    <property type="evidence" value="ECO:0007669"/>
    <property type="project" value="UniProtKB-KW"/>
</dbReference>
<dbReference type="OrthoDB" id="9804442at2"/>
<keyword evidence="4" id="KW-0460">Magnesium</keyword>
<dbReference type="PROSITE" id="PS51462">
    <property type="entry name" value="NUDIX"/>
    <property type="match status" value="1"/>
</dbReference>
<comment type="cofactor">
    <cofactor evidence="1">
        <name>Mg(2+)</name>
        <dbReference type="ChEBI" id="CHEBI:18420"/>
    </cofactor>
</comment>
<dbReference type="InParanoid" id="A0A545ASK0"/>
<dbReference type="PANTHER" id="PTHR43046">
    <property type="entry name" value="GDP-MANNOSE MANNOSYL HYDROLASE"/>
    <property type="match status" value="1"/>
</dbReference>
<evidence type="ECO:0000256" key="4">
    <source>
        <dbReference type="ARBA" id="ARBA00022842"/>
    </source>
</evidence>
<sequence length="199" mass="21793">MLRRVAEQSFDRERPVAGRPHEDARPLTAGSAPPGGAPARPWRLSGRLLVLDPQDRLLLVRSRDPGYPELGEWWEVPGGGVDPGETTVEAALRELREETGVALEPSTVGPAVWELEMTYLWLGRRRWARQAIHLARPSGTPEPVSEVHYTPEEQDTFLAAEWVPVSALERVRTFPDGVGSGLAALAAGTSIDTGFAVWC</sequence>
<dbReference type="Proteomes" id="UP000317982">
    <property type="component" value="Unassembled WGS sequence"/>
</dbReference>
<feature type="domain" description="Nudix hydrolase" evidence="7">
    <location>
        <begin position="41"/>
        <end position="184"/>
    </location>
</feature>
<evidence type="ECO:0000256" key="2">
    <source>
        <dbReference type="ARBA" id="ARBA00005582"/>
    </source>
</evidence>
<feature type="compositionally biased region" description="Basic and acidic residues" evidence="6">
    <location>
        <begin position="1"/>
        <end position="25"/>
    </location>
</feature>
<dbReference type="InterPro" id="IPR020476">
    <property type="entry name" value="Nudix_hydrolase"/>
</dbReference>